<protein>
    <submittedName>
        <fullName evidence="5">AraC family transcriptional regulator</fullName>
    </submittedName>
</protein>
<evidence type="ECO:0000259" key="4">
    <source>
        <dbReference type="SMART" id="SM00342"/>
    </source>
</evidence>
<name>A0ABX8BDN8_9ACTN</name>
<evidence type="ECO:0000256" key="2">
    <source>
        <dbReference type="ARBA" id="ARBA00023125"/>
    </source>
</evidence>
<organism evidence="5 6">
    <name type="scientific">Nocardiopsis changdeensis</name>
    <dbReference type="NCBI Taxonomy" id="2831969"/>
    <lineage>
        <taxon>Bacteria</taxon>
        <taxon>Bacillati</taxon>
        <taxon>Actinomycetota</taxon>
        <taxon>Actinomycetes</taxon>
        <taxon>Streptosporangiales</taxon>
        <taxon>Nocardiopsidaceae</taxon>
        <taxon>Nocardiopsis</taxon>
    </lineage>
</organism>
<dbReference type="EMBL" id="CP074133">
    <property type="protein sequence ID" value="QUX20139.1"/>
    <property type="molecule type" value="Genomic_DNA"/>
</dbReference>
<dbReference type="SUPFAM" id="SSF46689">
    <property type="entry name" value="Homeodomain-like"/>
    <property type="match status" value="2"/>
</dbReference>
<evidence type="ECO:0000256" key="1">
    <source>
        <dbReference type="ARBA" id="ARBA00023015"/>
    </source>
</evidence>
<dbReference type="PANTHER" id="PTHR46796:SF13">
    <property type="entry name" value="HTH-TYPE TRANSCRIPTIONAL ACTIVATOR RHAS"/>
    <property type="match status" value="1"/>
</dbReference>
<accession>A0ABX8BDN8</accession>
<dbReference type="InterPro" id="IPR009057">
    <property type="entry name" value="Homeodomain-like_sf"/>
</dbReference>
<dbReference type="InterPro" id="IPR018060">
    <property type="entry name" value="HTH_AraC"/>
</dbReference>
<gene>
    <name evidence="5" type="ORF">KGD84_16435</name>
</gene>
<dbReference type="RefSeq" id="WP_220561332.1">
    <property type="nucleotide sequence ID" value="NZ_CP074133.1"/>
</dbReference>
<keyword evidence="3" id="KW-0804">Transcription</keyword>
<evidence type="ECO:0000313" key="5">
    <source>
        <dbReference type="EMBL" id="QUX20139.1"/>
    </source>
</evidence>
<sequence length="322" mass="34234">MDALSDLLDGVRARGALFSRSLMEPPWSVRFDHALPLTLVTMVRGRAWVAPGRGGPLPLEAGDIAVLRGPGAHTVAHPADAATTCTVLSEQVCLGPDGEPLDEDVVLGVRTYGRSFDAPDLLLSGGYDVTGEVGRRLLSALPEVLVVPADACHDPLTQMILNEVDCQVPGQQVVLDRLLDLALVSTLRTWFDRPEADPPAWYTALADPVVGAALRAVHNRPDAAWTVAGLAEVCGVSRATLARDFTALVGVPPMAYLAEWRMTLAADLLRDTAETVGAIARRVGYADAFAFSAAFKRVRGVSPTDHRRGVRGSVGQVEAAHV</sequence>
<dbReference type="InterPro" id="IPR018062">
    <property type="entry name" value="HTH_AraC-typ_CS"/>
</dbReference>
<reference evidence="5 6" key="1">
    <citation type="submission" date="2021-05" db="EMBL/GenBank/DDBJ databases">
        <title>Direct Submission.</title>
        <authorList>
            <person name="Li K."/>
            <person name="Gao J."/>
        </authorList>
    </citation>
    <scope>NUCLEOTIDE SEQUENCE [LARGE SCALE GENOMIC DNA]</scope>
    <source>
        <strain evidence="5 6">Mg02</strain>
    </source>
</reference>
<dbReference type="Pfam" id="PF12852">
    <property type="entry name" value="Cupin_6"/>
    <property type="match status" value="1"/>
</dbReference>
<dbReference type="Gene3D" id="1.10.10.60">
    <property type="entry name" value="Homeodomain-like"/>
    <property type="match status" value="2"/>
</dbReference>
<feature type="domain" description="HTH araC/xylS-type" evidence="4">
    <location>
        <begin position="224"/>
        <end position="307"/>
    </location>
</feature>
<evidence type="ECO:0000256" key="3">
    <source>
        <dbReference type="ARBA" id="ARBA00023163"/>
    </source>
</evidence>
<dbReference type="Proteomes" id="UP000676079">
    <property type="component" value="Chromosome"/>
</dbReference>
<dbReference type="SMART" id="SM00342">
    <property type="entry name" value="HTH_ARAC"/>
    <property type="match status" value="1"/>
</dbReference>
<evidence type="ECO:0000313" key="6">
    <source>
        <dbReference type="Proteomes" id="UP000676079"/>
    </source>
</evidence>
<proteinExistence type="predicted"/>
<dbReference type="InterPro" id="IPR050204">
    <property type="entry name" value="AraC_XylS_family_regulators"/>
</dbReference>
<keyword evidence="2" id="KW-0238">DNA-binding</keyword>
<keyword evidence="6" id="KW-1185">Reference proteome</keyword>
<dbReference type="PANTHER" id="PTHR46796">
    <property type="entry name" value="HTH-TYPE TRANSCRIPTIONAL ACTIVATOR RHAS-RELATED"/>
    <property type="match status" value="1"/>
</dbReference>
<keyword evidence="1" id="KW-0805">Transcription regulation</keyword>
<dbReference type="InterPro" id="IPR032783">
    <property type="entry name" value="AraC_lig"/>
</dbReference>
<dbReference type="PROSITE" id="PS00041">
    <property type="entry name" value="HTH_ARAC_FAMILY_1"/>
    <property type="match status" value="1"/>
</dbReference>
<dbReference type="Pfam" id="PF12833">
    <property type="entry name" value="HTH_18"/>
    <property type="match status" value="1"/>
</dbReference>